<dbReference type="InterPro" id="IPR050220">
    <property type="entry name" value="Type_II_DNA_Topoisomerases"/>
</dbReference>
<feature type="short sequence motif" description="GyrA-box" evidence="9">
    <location>
        <begin position="552"/>
        <end position="558"/>
    </location>
</feature>
<dbReference type="SMART" id="SM00434">
    <property type="entry name" value="TOP4c"/>
    <property type="match status" value="1"/>
</dbReference>
<keyword evidence="6 9" id="KW-0799">Topoisomerase</keyword>
<comment type="function">
    <text evidence="9">A type II topoisomerase that negatively supercoils closed circular double-stranded (ds) DNA in an ATP-dependent manner to modulate DNA topology and maintain chromosomes in an underwound state. Negative supercoiling favors strand separation, and DNA replication, transcription, recombination and repair, all of which involve strand separation. Also able to catalyze the interconversion of other topological isomers of dsDNA rings, including catenanes and knotted rings. Type II topoisomerases break and join 2 DNA strands simultaneously in an ATP-dependent manner.</text>
</comment>
<evidence type="ECO:0000256" key="4">
    <source>
        <dbReference type="ARBA" id="ARBA00022741"/>
    </source>
</evidence>
<dbReference type="FunFam" id="2.120.10.90:FF:000004">
    <property type="entry name" value="DNA gyrase subunit A"/>
    <property type="match status" value="1"/>
</dbReference>
<dbReference type="GO" id="GO:0005737">
    <property type="term" value="C:cytoplasm"/>
    <property type="evidence" value="ECO:0007669"/>
    <property type="project" value="UniProtKB-SubCell"/>
</dbReference>
<dbReference type="GO" id="GO:0006265">
    <property type="term" value="P:DNA topological change"/>
    <property type="evidence" value="ECO:0007669"/>
    <property type="project" value="UniProtKB-UniRule"/>
</dbReference>
<comment type="subcellular location">
    <subcellularLocation>
        <location evidence="9">Cytoplasm</location>
    </subcellularLocation>
</comment>
<dbReference type="PROSITE" id="PS52040">
    <property type="entry name" value="TOPO_IIA"/>
    <property type="match status" value="1"/>
</dbReference>
<dbReference type="NCBIfam" id="NF004043">
    <property type="entry name" value="PRK05560.1"/>
    <property type="match status" value="1"/>
</dbReference>
<evidence type="ECO:0000313" key="13">
    <source>
        <dbReference type="EMBL" id="PKK92069.1"/>
    </source>
</evidence>
<dbReference type="PANTHER" id="PTHR43493">
    <property type="entry name" value="DNA GYRASE/TOPOISOMERASE SUBUNIT A"/>
    <property type="match status" value="1"/>
</dbReference>
<gene>
    <name evidence="9" type="primary">gyrA</name>
    <name evidence="13" type="ORF">CVV64_01235</name>
</gene>
<dbReference type="SUPFAM" id="SSF101904">
    <property type="entry name" value="GyrA/ParC C-terminal domain-like"/>
    <property type="match status" value="1"/>
</dbReference>
<dbReference type="GO" id="GO:0034335">
    <property type="term" value="F:DNA negative supercoiling activity"/>
    <property type="evidence" value="ECO:0007669"/>
    <property type="project" value="UniProtKB-ARBA"/>
</dbReference>
<dbReference type="EC" id="5.6.2.2" evidence="9"/>
<dbReference type="GO" id="GO:0005524">
    <property type="term" value="F:ATP binding"/>
    <property type="evidence" value="ECO:0007669"/>
    <property type="project" value="UniProtKB-UniRule"/>
</dbReference>
<comment type="subunit">
    <text evidence="9">Heterotetramer, composed of two GyrA and two GyrB chains. In the heterotetramer, GyrA contains the active site tyrosine that forms a transient covalent intermediate with DNA, while GyrB binds cofactors and catalyzes ATP hydrolysis.</text>
</comment>
<dbReference type="InterPro" id="IPR013760">
    <property type="entry name" value="Topo_IIA-like_dom_sf"/>
</dbReference>
<keyword evidence="5 9" id="KW-0067">ATP-binding</keyword>
<dbReference type="Gene3D" id="2.120.10.90">
    <property type="entry name" value="DNA gyrase/topoisomerase IV, subunit A, C-terminal"/>
    <property type="match status" value="1"/>
</dbReference>
<sequence>MDEREEILNQETQETPDQATPSGGGADGSPPTGIVLPRYIEDEMKTSYIDYAMSVIIGRALPDVRDGLKPVHRRILYTMNELGFTHTKPHKKSARIVGDVLGKYHPHGDSAVYDSMVRMAQYFSQRYMFVDGHGNFGSVDGDSAAAMRYTEARLSRIAEEMLSDLDKETVDFKPNYDESLLEPDVLPARIPNLLINGSSGIAVGMATNIPPHRLTEVVQGAIRLIDNPHLTIEELMEDVQGPDFPTGGIIYGVSGIRDAYHTGRGKVVVRAKCEIVEEPRRRPAIIVTEIPYMVNKSRLLEKIVDLVRDKKIPEIADLRDESDRDGMRMVIELKNDSIPNVVLNKLYKHTELESTFGIIMLALVDNKPMVLNLKEILRYFIDHRRDVVRRRCKYELRKAEERAHILEGLLIALDNIDRVIEIIRGSKTADEASESLMSEFGLSQIQAKAILEMRLQRLVGLERDKIRLEYEELERKIADLKDILATPSRVLNIIKEELQEIAAKYGDERKTAITASSAEFSMEDLIANEDVAITVSHSGYIKRQTLATYRAQGRAGKGMSSTQMREEDFIRDIFVAMTHDYMLFFTDKGKVYWLKVYDIPDGSRQSKGKAIINLINIEPGERILTMKSVSGFDQDKFLFFVTRKGIVKKTSLSSYSRPRRDGIKAINIDEDDELVEVKITDGNSSVILGTSMGKAAQFHESCVRPMGRVSRGVKGITLKRGDFVVGMEIVKDEDQKLLVITENGFGKRTPIGEYPTHNRGGQGVINIKTNTRNGRVVAFCEVSDEQDVMIVTVNGIVIRMHVDEISVVGRNTQGVRIIRVKDGDRVVGAEVLERDDEEETVSPEAPDPDDLVEDLTEEDDSADYDDTVDAGESDETDVPDADDDEDDNDGDGE</sequence>
<dbReference type="PANTHER" id="PTHR43493:SF5">
    <property type="entry name" value="DNA GYRASE SUBUNIT A, CHLOROPLASTIC_MITOCHONDRIAL"/>
    <property type="match status" value="1"/>
</dbReference>
<comment type="similarity">
    <text evidence="2 9">Belongs to the type II topoisomerase GyrA/ParC subunit family.</text>
</comment>
<dbReference type="FunFam" id="1.10.268.10:FF:000001">
    <property type="entry name" value="DNA gyrase subunit A"/>
    <property type="match status" value="1"/>
</dbReference>
<feature type="region of interest" description="Disordered" evidence="11">
    <location>
        <begin position="834"/>
        <end position="893"/>
    </location>
</feature>
<evidence type="ECO:0000256" key="10">
    <source>
        <dbReference type="PROSITE-ProRule" id="PRU01384"/>
    </source>
</evidence>
<dbReference type="InterPro" id="IPR006691">
    <property type="entry name" value="GyrA/parC_rep"/>
</dbReference>
<dbReference type="GO" id="GO:0003677">
    <property type="term" value="F:DNA binding"/>
    <property type="evidence" value="ECO:0007669"/>
    <property type="project" value="UniProtKB-UniRule"/>
</dbReference>
<dbReference type="CDD" id="cd00187">
    <property type="entry name" value="TOP4c"/>
    <property type="match status" value="1"/>
</dbReference>
<dbReference type="AlphaFoldDB" id="A0A2N1PUP9"/>
<keyword evidence="4 9" id="KW-0547">Nucleotide-binding</keyword>
<dbReference type="Gene3D" id="1.10.268.10">
    <property type="entry name" value="Topoisomerase, domain 3"/>
    <property type="match status" value="1"/>
</dbReference>
<comment type="catalytic activity">
    <reaction evidence="1 9 10">
        <text>ATP-dependent breakage, passage and rejoining of double-stranded DNA.</text>
        <dbReference type="EC" id="5.6.2.2"/>
    </reaction>
</comment>
<evidence type="ECO:0000256" key="8">
    <source>
        <dbReference type="ARBA" id="ARBA00023235"/>
    </source>
</evidence>
<feature type="domain" description="Topo IIA-type catalytic" evidence="12">
    <location>
        <begin position="61"/>
        <end position="525"/>
    </location>
</feature>
<dbReference type="GO" id="GO:0005694">
    <property type="term" value="C:chromosome"/>
    <property type="evidence" value="ECO:0007669"/>
    <property type="project" value="InterPro"/>
</dbReference>
<dbReference type="Proteomes" id="UP000233256">
    <property type="component" value="Unassembled WGS sequence"/>
</dbReference>
<feature type="active site" description="O-(5'-phospho-DNA)-tyrosine intermediate" evidence="9 10">
    <location>
        <position position="149"/>
    </location>
</feature>
<feature type="compositionally biased region" description="Polar residues" evidence="11">
    <location>
        <begin position="9"/>
        <end position="21"/>
    </location>
</feature>
<evidence type="ECO:0000313" key="14">
    <source>
        <dbReference type="Proteomes" id="UP000233256"/>
    </source>
</evidence>
<dbReference type="Pfam" id="PF03989">
    <property type="entry name" value="DNA_gyraseA_C"/>
    <property type="match status" value="6"/>
</dbReference>
<dbReference type="FunFam" id="3.30.1360.40:FF:000002">
    <property type="entry name" value="DNA gyrase subunit A"/>
    <property type="match status" value="1"/>
</dbReference>
<dbReference type="InterPro" id="IPR013757">
    <property type="entry name" value="Topo_IIA_A_a_sf"/>
</dbReference>
<evidence type="ECO:0000256" key="9">
    <source>
        <dbReference type="HAMAP-Rule" id="MF_01897"/>
    </source>
</evidence>
<evidence type="ECO:0000256" key="6">
    <source>
        <dbReference type="ARBA" id="ARBA00023029"/>
    </source>
</evidence>
<dbReference type="HAMAP" id="MF_01897">
    <property type="entry name" value="GyrA"/>
    <property type="match status" value="1"/>
</dbReference>
<evidence type="ECO:0000256" key="3">
    <source>
        <dbReference type="ARBA" id="ARBA00022490"/>
    </source>
</evidence>
<dbReference type="SUPFAM" id="SSF56719">
    <property type="entry name" value="Type II DNA topoisomerase"/>
    <property type="match status" value="1"/>
</dbReference>
<evidence type="ECO:0000259" key="12">
    <source>
        <dbReference type="PROSITE" id="PS52040"/>
    </source>
</evidence>
<dbReference type="InterPro" id="IPR013758">
    <property type="entry name" value="Topo_IIA_A/C_ab"/>
</dbReference>
<evidence type="ECO:0000256" key="11">
    <source>
        <dbReference type="SAM" id="MobiDB-lite"/>
    </source>
</evidence>
<reference evidence="13 14" key="1">
    <citation type="journal article" date="2017" name="ISME J.">
        <title>Potential for microbial H2 and metal transformations associated with novel bacteria and archaea in deep terrestrial subsurface sediments.</title>
        <authorList>
            <person name="Hernsdorf A.W."/>
            <person name="Amano Y."/>
            <person name="Miyakawa K."/>
            <person name="Ise K."/>
            <person name="Suzuki Y."/>
            <person name="Anantharaman K."/>
            <person name="Probst A."/>
            <person name="Burstein D."/>
            <person name="Thomas B.C."/>
            <person name="Banfield J.F."/>
        </authorList>
    </citation>
    <scope>NUCLEOTIDE SEQUENCE [LARGE SCALE GENOMIC DNA]</scope>
    <source>
        <strain evidence="13">HGW-Wallbacteria-1</strain>
    </source>
</reference>
<feature type="region of interest" description="Disordered" evidence="11">
    <location>
        <begin position="1"/>
        <end position="33"/>
    </location>
</feature>
<evidence type="ECO:0000256" key="2">
    <source>
        <dbReference type="ARBA" id="ARBA00008263"/>
    </source>
</evidence>
<comment type="caution">
    <text evidence="13">The sequence shown here is derived from an EMBL/GenBank/DDBJ whole genome shotgun (WGS) entry which is preliminary data.</text>
</comment>
<comment type="miscellaneous">
    <text evidence="9">Few gyrases are as efficient as E.coli at forming negative supercoils. Not all organisms have 2 type II topoisomerases; in organisms with a single type II topoisomerase this enzyme also has to decatenate newly replicated chromosomes.</text>
</comment>
<keyword evidence="8 9" id="KW-0413">Isomerase</keyword>
<protein>
    <recommendedName>
        <fullName evidence="9">DNA gyrase subunit A</fullName>
        <ecNumber evidence="9">5.6.2.2</ecNumber>
    </recommendedName>
</protein>
<dbReference type="Gene3D" id="3.90.199.10">
    <property type="entry name" value="Topoisomerase II, domain 5"/>
    <property type="match status" value="1"/>
</dbReference>
<evidence type="ECO:0000256" key="5">
    <source>
        <dbReference type="ARBA" id="ARBA00022840"/>
    </source>
</evidence>
<dbReference type="GO" id="GO:0006261">
    <property type="term" value="P:DNA-templated DNA replication"/>
    <property type="evidence" value="ECO:0007669"/>
    <property type="project" value="UniProtKB-UniRule"/>
</dbReference>
<dbReference type="Gene3D" id="3.30.1360.40">
    <property type="match status" value="1"/>
</dbReference>
<organism evidence="13 14">
    <name type="scientific">Candidatus Wallbacteria bacterium HGW-Wallbacteria-1</name>
    <dbReference type="NCBI Taxonomy" id="2013854"/>
    <lineage>
        <taxon>Bacteria</taxon>
        <taxon>Candidatus Walliibacteriota</taxon>
    </lineage>
</organism>
<evidence type="ECO:0000256" key="7">
    <source>
        <dbReference type="ARBA" id="ARBA00023125"/>
    </source>
</evidence>
<dbReference type="GO" id="GO:0009330">
    <property type="term" value="C:DNA topoisomerase type II (double strand cut, ATP-hydrolyzing) complex"/>
    <property type="evidence" value="ECO:0007669"/>
    <property type="project" value="TreeGrafter"/>
</dbReference>
<dbReference type="NCBIfam" id="TIGR01063">
    <property type="entry name" value="gyrA"/>
    <property type="match status" value="1"/>
</dbReference>
<dbReference type="InterPro" id="IPR002205">
    <property type="entry name" value="Topo_IIA_dom_A"/>
</dbReference>
<dbReference type="InterPro" id="IPR005743">
    <property type="entry name" value="GyrA"/>
</dbReference>
<keyword evidence="3 9" id="KW-0963">Cytoplasm</keyword>
<dbReference type="InterPro" id="IPR035516">
    <property type="entry name" value="Gyrase/topoIV_suA_C"/>
</dbReference>
<dbReference type="EMBL" id="PGXC01000001">
    <property type="protein sequence ID" value="PKK92069.1"/>
    <property type="molecule type" value="Genomic_DNA"/>
</dbReference>
<accession>A0A2N1PUP9</accession>
<keyword evidence="7 9" id="KW-0238">DNA-binding</keyword>
<evidence type="ECO:0000256" key="1">
    <source>
        <dbReference type="ARBA" id="ARBA00000185"/>
    </source>
</evidence>
<dbReference type="Pfam" id="PF00521">
    <property type="entry name" value="DNA_topoisoIV"/>
    <property type="match status" value="1"/>
</dbReference>
<dbReference type="NCBIfam" id="NF004044">
    <property type="entry name" value="PRK05561.1"/>
    <property type="match status" value="1"/>
</dbReference>
<proteinExistence type="inferred from homology"/>
<name>A0A2N1PUP9_9BACT</name>
<dbReference type="FunFam" id="3.90.199.10:FF:000001">
    <property type="entry name" value="DNA gyrase subunit A"/>
    <property type="match status" value="1"/>
</dbReference>